<comment type="caution">
    <text evidence="4">The sequence shown here is derived from an EMBL/GenBank/DDBJ whole genome shotgun (WGS) entry which is preliminary data.</text>
</comment>
<name>A0ABR2QFJ4_9ROSI</name>
<dbReference type="Pfam" id="PF03107">
    <property type="entry name" value="C1_2"/>
    <property type="match status" value="1"/>
</dbReference>
<evidence type="ECO:0000256" key="1">
    <source>
        <dbReference type="ARBA" id="ARBA00022737"/>
    </source>
</evidence>
<reference evidence="4 5" key="1">
    <citation type="journal article" date="2024" name="G3 (Bethesda)">
        <title>Genome assembly of Hibiscus sabdariffa L. provides insights into metabolisms of medicinal natural products.</title>
        <authorList>
            <person name="Kim T."/>
        </authorList>
    </citation>
    <scope>NUCLEOTIDE SEQUENCE [LARGE SCALE GENOMIC DNA]</scope>
    <source>
        <strain evidence="4">TK-2024</strain>
        <tissue evidence="4">Old leaves</tissue>
    </source>
</reference>
<protein>
    <recommendedName>
        <fullName evidence="3">DC1 domain-containing protein</fullName>
    </recommendedName>
</protein>
<feature type="transmembrane region" description="Helical" evidence="2">
    <location>
        <begin position="222"/>
        <end position="245"/>
    </location>
</feature>
<evidence type="ECO:0000256" key="2">
    <source>
        <dbReference type="SAM" id="Phobius"/>
    </source>
</evidence>
<keyword evidence="2" id="KW-0812">Transmembrane</keyword>
<dbReference type="InterPro" id="IPR046349">
    <property type="entry name" value="C1-like_sf"/>
</dbReference>
<keyword evidence="2" id="KW-1133">Transmembrane helix</keyword>
<organism evidence="4 5">
    <name type="scientific">Hibiscus sabdariffa</name>
    <name type="common">roselle</name>
    <dbReference type="NCBI Taxonomy" id="183260"/>
    <lineage>
        <taxon>Eukaryota</taxon>
        <taxon>Viridiplantae</taxon>
        <taxon>Streptophyta</taxon>
        <taxon>Embryophyta</taxon>
        <taxon>Tracheophyta</taxon>
        <taxon>Spermatophyta</taxon>
        <taxon>Magnoliopsida</taxon>
        <taxon>eudicotyledons</taxon>
        <taxon>Gunneridae</taxon>
        <taxon>Pentapetalae</taxon>
        <taxon>rosids</taxon>
        <taxon>malvids</taxon>
        <taxon>Malvales</taxon>
        <taxon>Malvaceae</taxon>
        <taxon>Malvoideae</taxon>
        <taxon>Hibiscus</taxon>
    </lineage>
</organism>
<dbReference type="PANTHER" id="PTHR46477:SF14">
    <property type="entry name" value="C1 DOMAIN FAMILY PROTEIN, PUTATIVE-RELATED"/>
    <property type="match status" value="1"/>
</dbReference>
<keyword evidence="5" id="KW-1185">Reference proteome</keyword>
<keyword evidence="2" id="KW-0472">Membrane</keyword>
<proteinExistence type="predicted"/>
<dbReference type="Proteomes" id="UP001396334">
    <property type="component" value="Unassembled WGS sequence"/>
</dbReference>
<sequence length="255" mass="28628">MPTLSKPNHFDGHQHELKPAKSEAPFSCDGCKELGFGPCYRCPNMDCDYIVHTECHIPLPTLSSHQFFKKCNFKFHKESPTGSGTRICDVCASDIHGFSYQCSRGEHDLHPHCANLPLSFSLPDSDMKINLCDKIKSRCLKCQSKKRSSGKVQGLSYVSSDGKLCYHVACLNEAHVENWRNGHLKLDPNANGESSISLELQNLAPNQVARSQSSKAMKRLKWFITFLKLVVHAIFGDYFSLLFTLGSTLDQLFQN</sequence>
<evidence type="ECO:0000313" key="5">
    <source>
        <dbReference type="Proteomes" id="UP001396334"/>
    </source>
</evidence>
<feature type="domain" description="DC1" evidence="3">
    <location>
        <begin position="13"/>
        <end position="55"/>
    </location>
</feature>
<dbReference type="SUPFAM" id="SSF57889">
    <property type="entry name" value="Cysteine-rich domain"/>
    <property type="match status" value="2"/>
</dbReference>
<gene>
    <name evidence="4" type="ORF">V6N11_070615</name>
</gene>
<accession>A0ABR2QFJ4</accession>
<dbReference type="PANTHER" id="PTHR46477">
    <property type="entry name" value="CYSTEINE/HISTIDINE-RICH C1 DOMAIN FAMILY PROTEIN"/>
    <property type="match status" value="1"/>
</dbReference>
<dbReference type="InterPro" id="IPR004146">
    <property type="entry name" value="DC1"/>
</dbReference>
<evidence type="ECO:0000313" key="4">
    <source>
        <dbReference type="EMBL" id="KAK8999448.1"/>
    </source>
</evidence>
<evidence type="ECO:0000259" key="3">
    <source>
        <dbReference type="Pfam" id="PF03107"/>
    </source>
</evidence>
<dbReference type="EMBL" id="JBBPBN010000040">
    <property type="protein sequence ID" value="KAK8999448.1"/>
    <property type="molecule type" value="Genomic_DNA"/>
</dbReference>
<keyword evidence="1" id="KW-0677">Repeat</keyword>